<dbReference type="InterPro" id="IPR006225">
    <property type="entry name" value="PsdUridine_synth_RluC/D"/>
</dbReference>
<dbReference type="GO" id="GO:0003723">
    <property type="term" value="F:RNA binding"/>
    <property type="evidence" value="ECO:0007669"/>
    <property type="project" value="InterPro"/>
</dbReference>
<sequence length="291" mass="33318">MFKLEWTVGEKEKMLLRDFLKEKNISKAALTDIKFKGGKILVNSREQNVRYLLKEHDHVTIFFPPEIKSSGLLAEKLPLNILYEDDYLLVINKEYGMSTIPSREHPRGSLANGLVGYYNSKNLNVTTHIVTRLDRDTSGIALIAKHRHIHHLLSQQQKLRAISRRYLAFAEGRFQELKGTIDKPIGRSDDSIIKREVKSDGQTAITHFSVQEVHDDFSVVELFLETGRTHQIRVHLSSMGHPLLGDDLYGGKRTLINRQALHCVSLKFIHPVTERGCSFFAPLPKDMERLL</sequence>
<dbReference type="SUPFAM" id="SSF55120">
    <property type="entry name" value="Pseudouridine synthase"/>
    <property type="match status" value="1"/>
</dbReference>
<name>A0A2N0Z7Z5_9BACI</name>
<evidence type="ECO:0000313" key="8">
    <source>
        <dbReference type="Proteomes" id="UP000233375"/>
    </source>
</evidence>
<comment type="function">
    <text evidence="5">Responsible for synthesis of pseudouridine from uracil.</text>
</comment>
<dbReference type="OrthoDB" id="9807829at2"/>
<comment type="caution">
    <text evidence="7">The sequence shown here is derived from an EMBL/GenBank/DDBJ whole genome shotgun (WGS) entry which is preliminary data.</text>
</comment>
<keyword evidence="8" id="KW-1185">Reference proteome</keyword>
<evidence type="ECO:0000256" key="3">
    <source>
        <dbReference type="ARBA" id="ARBA00023235"/>
    </source>
</evidence>
<dbReference type="Proteomes" id="UP000233375">
    <property type="component" value="Unassembled WGS sequence"/>
</dbReference>
<dbReference type="GO" id="GO:0140098">
    <property type="term" value="F:catalytic activity, acting on RNA"/>
    <property type="evidence" value="ECO:0007669"/>
    <property type="project" value="UniProtKB-ARBA"/>
</dbReference>
<keyword evidence="3 5" id="KW-0413">Isomerase</keyword>
<evidence type="ECO:0000256" key="4">
    <source>
        <dbReference type="PIRSR" id="PIRSR606225-1"/>
    </source>
</evidence>
<feature type="active site" evidence="4">
    <location>
        <position position="134"/>
    </location>
</feature>
<organism evidence="7 8">
    <name type="scientific">Niallia nealsonii</name>
    <dbReference type="NCBI Taxonomy" id="115979"/>
    <lineage>
        <taxon>Bacteria</taxon>
        <taxon>Bacillati</taxon>
        <taxon>Bacillota</taxon>
        <taxon>Bacilli</taxon>
        <taxon>Bacillales</taxon>
        <taxon>Bacillaceae</taxon>
        <taxon>Niallia</taxon>
    </lineage>
</organism>
<dbReference type="InterPro" id="IPR050188">
    <property type="entry name" value="RluA_PseudoU_synthase"/>
</dbReference>
<evidence type="ECO:0000313" key="7">
    <source>
        <dbReference type="EMBL" id="PKG25635.1"/>
    </source>
</evidence>
<protein>
    <recommendedName>
        <fullName evidence="5">Pseudouridine synthase</fullName>
        <ecNumber evidence="5">5.4.99.-</ecNumber>
    </recommendedName>
</protein>
<reference evidence="7 8" key="1">
    <citation type="journal article" date="2003" name="Int. J. Syst. Evol. Microbiol.">
        <title>Bacillus nealsonii sp. nov., isolated from a spacecraft-assembly facility, whose spores are gamma-radiation resistant.</title>
        <authorList>
            <person name="Venkateswaran K."/>
            <person name="Kempf M."/>
            <person name="Chen F."/>
            <person name="Satomi M."/>
            <person name="Nicholson W."/>
            <person name="Kern R."/>
        </authorList>
    </citation>
    <scope>NUCLEOTIDE SEQUENCE [LARGE SCALE GENOMIC DNA]</scope>
    <source>
        <strain evidence="7 8">FO-92</strain>
    </source>
</reference>
<feature type="domain" description="Pseudouridine synthase RsuA/RluA-like" evidence="6">
    <location>
        <begin position="87"/>
        <end position="238"/>
    </location>
</feature>
<dbReference type="InterPro" id="IPR006145">
    <property type="entry name" value="PsdUridine_synth_RsuA/RluA"/>
</dbReference>
<dbReference type="FunFam" id="3.30.2350.10:FF:000005">
    <property type="entry name" value="Pseudouridine synthase"/>
    <property type="match status" value="1"/>
</dbReference>
<dbReference type="PANTHER" id="PTHR21600">
    <property type="entry name" value="MITOCHONDRIAL RNA PSEUDOURIDINE SYNTHASE"/>
    <property type="match status" value="1"/>
</dbReference>
<evidence type="ECO:0000256" key="2">
    <source>
        <dbReference type="ARBA" id="ARBA00010876"/>
    </source>
</evidence>
<proteinExistence type="inferred from homology"/>
<dbReference type="GO" id="GO:0009982">
    <property type="term" value="F:pseudouridine synthase activity"/>
    <property type="evidence" value="ECO:0007669"/>
    <property type="project" value="InterPro"/>
</dbReference>
<dbReference type="PANTHER" id="PTHR21600:SF35">
    <property type="entry name" value="PSEUDOURIDINE SYNTHASE"/>
    <property type="match status" value="1"/>
</dbReference>
<dbReference type="EC" id="5.4.99.-" evidence="5"/>
<dbReference type="EMBL" id="PISE01000003">
    <property type="protein sequence ID" value="PKG25635.1"/>
    <property type="molecule type" value="Genomic_DNA"/>
</dbReference>
<comment type="similarity">
    <text evidence="2 5">Belongs to the pseudouridine synthase RluA family.</text>
</comment>
<dbReference type="Pfam" id="PF00849">
    <property type="entry name" value="PseudoU_synth_2"/>
    <property type="match status" value="1"/>
</dbReference>
<dbReference type="InterPro" id="IPR020103">
    <property type="entry name" value="PsdUridine_synth_cat_dom_sf"/>
</dbReference>
<gene>
    <name evidence="7" type="ORF">CWS01_01560</name>
</gene>
<evidence type="ECO:0000256" key="5">
    <source>
        <dbReference type="RuleBase" id="RU362028"/>
    </source>
</evidence>
<dbReference type="NCBIfam" id="TIGR00005">
    <property type="entry name" value="rluA_subfam"/>
    <property type="match status" value="1"/>
</dbReference>
<accession>A0A2N0Z7Z5</accession>
<comment type="catalytic activity">
    <reaction evidence="1 5">
        <text>a uridine in RNA = a pseudouridine in RNA</text>
        <dbReference type="Rhea" id="RHEA:48348"/>
        <dbReference type="Rhea" id="RHEA-COMP:12068"/>
        <dbReference type="Rhea" id="RHEA-COMP:12069"/>
        <dbReference type="ChEBI" id="CHEBI:65314"/>
        <dbReference type="ChEBI" id="CHEBI:65315"/>
    </reaction>
</comment>
<dbReference type="AlphaFoldDB" id="A0A2N0Z7Z5"/>
<dbReference type="Gene3D" id="3.30.2350.10">
    <property type="entry name" value="Pseudouridine synthase"/>
    <property type="match status" value="1"/>
</dbReference>
<dbReference type="RefSeq" id="WP_101175359.1">
    <property type="nucleotide sequence ID" value="NZ_PISE01000003.1"/>
</dbReference>
<dbReference type="GO" id="GO:0000455">
    <property type="term" value="P:enzyme-directed rRNA pseudouridine synthesis"/>
    <property type="evidence" value="ECO:0007669"/>
    <property type="project" value="TreeGrafter"/>
</dbReference>
<dbReference type="CDD" id="cd02869">
    <property type="entry name" value="PseudoU_synth_RluA_like"/>
    <property type="match status" value="1"/>
</dbReference>
<evidence type="ECO:0000259" key="6">
    <source>
        <dbReference type="Pfam" id="PF00849"/>
    </source>
</evidence>
<evidence type="ECO:0000256" key="1">
    <source>
        <dbReference type="ARBA" id="ARBA00000073"/>
    </source>
</evidence>